<dbReference type="AlphaFoldDB" id="A0A7C9R9T9"/>
<evidence type="ECO:0000313" key="8">
    <source>
        <dbReference type="Proteomes" id="UP000481252"/>
    </source>
</evidence>
<dbReference type="Proteomes" id="UP000481252">
    <property type="component" value="Unassembled WGS sequence"/>
</dbReference>
<dbReference type="PANTHER" id="PTHR43820">
    <property type="entry name" value="HIGH-AFFINITY BRANCHED-CHAIN AMINO ACID TRANSPORT ATP-BINDING PROTEIN LIVF"/>
    <property type="match status" value="1"/>
</dbReference>
<name>A0A7C9R9T9_9HYPH</name>
<dbReference type="InterPro" id="IPR027417">
    <property type="entry name" value="P-loop_NTPase"/>
</dbReference>
<reference evidence="7 8" key="1">
    <citation type="submission" date="2020-02" db="EMBL/GenBank/DDBJ databases">
        <title>Genome sequence of the type strain CGMCC 1.15528 of Mesorhizobium zhangyense.</title>
        <authorList>
            <person name="Gao J."/>
            <person name="Sun J."/>
        </authorList>
    </citation>
    <scope>NUCLEOTIDE SEQUENCE [LARGE SCALE GENOMIC DNA]</scope>
    <source>
        <strain evidence="7 8">CGMCC 1.15528</strain>
    </source>
</reference>
<keyword evidence="4 7" id="KW-0067">ATP-binding</keyword>
<dbReference type="PROSITE" id="PS00211">
    <property type="entry name" value="ABC_TRANSPORTER_1"/>
    <property type="match status" value="1"/>
</dbReference>
<keyword evidence="2" id="KW-0813">Transport</keyword>
<comment type="similarity">
    <text evidence="1">Belongs to the ABC transporter superfamily.</text>
</comment>
<dbReference type="GO" id="GO:0005524">
    <property type="term" value="F:ATP binding"/>
    <property type="evidence" value="ECO:0007669"/>
    <property type="project" value="UniProtKB-KW"/>
</dbReference>
<evidence type="ECO:0000256" key="5">
    <source>
        <dbReference type="ARBA" id="ARBA00022970"/>
    </source>
</evidence>
<keyword evidence="3" id="KW-0547">Nucleotide-binding</keyword>
<evidence type="ECO:0000259" key="6">
    <source>
        <dbReference type="PROSITE" id="PS50893"/>
    </source>
</evidence>
<dbReference type="InterPro" id="IPR003593">
    <property type="entry name" value="AAA+_ATPase"/>
</dbReference>
<dbReference type="PANTHER" id="PTHR43820:SF8">
    <property type="entry name" value="ABC TRANSPORTER SUBSTRATE-BINDING PROTEIN"/>
    <property type="match status" value="1"/>
</dbReference>
<dbReference type="RefSeq" id="WP_165117354.1">
    <property type="nucleotide sequence ID" value="NZ_JAAKZG010000004.1"/>
</dbReference>
<sequence>MAAVLEIRDLEVCYQGVIQALSSLSLRVSEGSIVALLGANGAGKTTTLKAISGFLPLENGRVTRGSITIGGEDVLKLAPHKIVRRGIFHVREGRHVFSEMTVEENLIASTFAQRSPRSRKDAFDEVYNYFPILSQRRNQAAGYLSGGEQQMLAIGRALVADPEMILLDEPSLGLAPLIVSEIFEIIARINREKRVSMLLVEQNAVIALKYASYGYVIENGRSVLEGPTEDLANNQDIQKFYLGVETDEAA</sequence>
<keyword evidence="8" id="KW-1185">Reference proteome</keyword>
<organism evidence="7 8">
    <name type="scientific">Mesorhizobium zhangyense</name>
    <dbReference type="NCBI Taxonomy" id="1776730"/>
    <lineage>
        <taxon>Bacteria</taxon>
        <taxon>Pseudomonadati</taxon>
        <taxon>Pseudomonadota</taxon>
        <taxon>Alphaproteobacteria</taxon>
        <taxon>Hyphomicrobiales</taxon>
        <taxon>Phyllobacteriaceae</taxon>
        <taxon>Mesorhizobium</taxon>
    </lineage>
</organism>
<gene>
    <name evidence="7" type="ORF">G6N74_11490</name>
</gene>
<proteinExistence type="inferred from homology"/>
<dbReference type="SUPFAM" id="SSF52540">
    <property type="entry name" value="P-loop containing nucleoside triphosphate hydrolases"/>
    <property type="match status" value="1"/>
</dbReference>
<evidence type="ECO:0000256" key="2">
    <source>
        <dbReference type="ARBA" id="ARBA00022448"/>
    </source>
</evidence>
<evidence type="ECO:0000256" key="3">
    <source>
        <dbReference type="ARBA" id="ARBA00022741"/>
    </source>
</evidence>
<dbReference type="InterPro" id="IPR052156">
    <property type="entry name" value="BCAA_Transport_ATP-bd_LivF"/>
</dbReference>
<dbReference type="InterPro" id="IPR017871">
    <property type="entry name" value="ABC_transporter-like_CS"/>
</dbReference>
<keyword evidence="5" id="KW-0029">Amino-acid transport</keyword>
<dbReference type="GO" id="GO:0016887">
    <property type="term" value="F:ATP hydrolysis activity"/>
    <property type="evidence" value="ECO:0007669"/>
    <property type="project" value="InterPro"/>
</dbReference>
<dbReference type="GO" id="GO:0015658">
    <property type="term" value="F:branched-chain amino acid transmembrane transporter activity"/>
    <property type="evidence" value="ECO:0007669"/>
    <property type="project" value="TreeGrafter"/>
</dbReference>
<protein>
    <submittedName>
        <fullName evidence="7">ABC transporter ATP-binding protein</fullName>
    </submittedName>
</protein>
<evidence type="ECO:0000313" key="7">
    <source>
        <dbReference type="EMBL" id="NGN41693.1"/>
    </source>
</evidence>
<evidence type="ECO:0000256" key="4">
    <source>
        <dbReference type="ARBA" id="ARBA00022840"/>
    </source>
</evidence>
<dbReference type="Gene3D" id="3.40.50.300">
    <property type="entry name" value="P-loop containing nucleotide triphosphate hydrolases"/>
    <property type="match status" value="1"/>
</dbReference>
<comment type="caution">
    <text evidence="7">The sequence shown here is derived from an EMBL/GenBank/DDBJ whole genome shotgun (WGS) entry which is preliminary data.</text>
</comment>
<dbReference type="InterPro" id="IPR003439">
    <property type="entry name" value="ABC_transporter-like_ATP-bd"/>
</dbReference>
<evidence type="ECO:0000256" key="1">
    <source>
        <dbReference type="ARBA" id="ARBA00005417"/>
    </source>
</evidence>
<dbReference type="SMART" id="SM00382">
    <property type="entry name" value="AAA"/>
    <property type="match status" value="1"/>
</dbReference>
<dbReference type="GO" id="GO:0015807">
    <property type="term" value="P:L-amino acid transport"/>
    <property type="evidence" value="ECO:0007669"/>
    <property type="project" value="TreeGrafter"/>
</dbReference>
<dbReference type="Pfam" id="PF00005">
    <property type="entry name" value="ABC_tran"/>
    <property type="match status" value="1"/>
</dbReference>
<accession>A0A7C9R9T9</accession>
<feature type="domain" description="ABC transporter" evidence="6">
    <location>
        <begin position="5"/>
        <end position="244"/>
    </location>
</feature>
<dbReference type="EMBL" id="JAAKZG010000004">
    <property type="protein sequence ID" value="NGN41693.1"/>
    <property type="molecule type" value="Genomic_DNA"/>
</dbReference>
<dbReference type="PROSITE" id="PS50893">
    <property type="entry name" value="ABC_TRANSPORTER_2"/>
    <property type="match status" value="1"/>
</dbReference>
<dbReference type="CDD" id="cd03224">
    <property type="entry name" value="ABC_TM1139_LivF_branched"/>
    <property type="match status" value="1"/>
</dbReference>